<feature type="region of interest" description="Disordered" evidence="1">
    <location>
        <begin position="1"/>
        <end position="38"/>
    </location>
</feature>
<dbReference type="PANTHER" id="PTHR13109">
    <property type="entry name" value="NEUROCHONDRIN"/>
    <property type="match status" value="1"/>
</dbReference>
<evidence type="ECO:0000256" key="1">
    <source>
        <dbReference type="SAM" id="MobiDB-lite"/>
    </source>
</evidence>
<feature type="non-terminal residue" evidence="2">
    <location>
        <position position="1"/>
    </location>
</feature>
<dbReference type="Proteomes" id="UP000257109">
    <property type="component" value="Unassembled WGS sequence"/>
</dbReference>
<organism evidence="2 3">
    <name type="scientific">Mucuna pruriens</name>
    <name type="common">Velvet bean</name>
    <name type="synonym">Dolichos pruriens</name>
    <dbReference type="NCBI Taxonomy" id="157652"/>
    <lineage>
        <taxon>Eukaryota</taxon>
        <taxon>Viridiplantae</taxon>
        <taxon>Streptophyta</taxon>
        <taxon>Embryophyta</taxon>
        <taxon>Tracheophyta</taxon>
        <taxon>Spermatophyta</taxon>
        <taxon>Magnoliopsida</taxon>
        <taxon>eudicotyledons</taxon>
        <taxon>Gunneridae</taxon>
        <taxon>Pentapetalae</taxon>
        <taxon>rosids</taxon>
        <taxon>fabids</taxon>
        <taxon>Fabales</taxon>
        <taxon>Fabaceae</taxon>
        <taxon>Papilionoideae</taxon>
        <taxon>50 kb inversion clade</taxon>
        <taxon>NPAAA clade</taxon>
        <taxon>indigoferoid/millettioid clade</taxon>
        <taxon>Phaseoleae</taxon>
        <taxon>Mucuna</taxon>
    </lineage>
</organism>
<protein>
    <submittedName>
        <fullName evidence="2">Neurochondrin</fullName>
    </submittedName>
</protein>
<comment type="caution">
    <text evidence="2">The sequence shown here is derived from an EMBL/GenBank/DDBJ whole genome shotgun (WGS) entry which is preliminary data.</text>
</comment>
<dbReference type="STRING" id="157652.A0A371IFH0"/>
<sequence>LPVTKSRKPQPGNGKERLNPTTRPGNLGPAQSSGLRLGRPGSISLFGLSGRERTEAKPHYIAFRFFVFRPPAPTLPCSLYDKMGEMQEKILLPKHKLSTEEETQCPNLEDCLKLLKGERDEQRLAGLLLVTKFCKAEDHSSLLRVYDAVGPSFLYRLLRTGMGSGVNNNRDAYLSLSITVLASFCRVPEIASSKDMVFNIPLVLEVISSQSGLSVLEECYEFLYLVSAASESGITRFCESRGIKILASQMRSLQDGSHLMELSFKLLQLILSRMSLDIIQNDDLSEISVIVAVIARQFAVLHNSLKFEALHLLNAILSSKDSSQLRDAFRLLPHDSWSCNIHIGIMAILQNRVAPAERLQALILAESMVSMYGEDWLVIQVNTNDAQDPAPADMCLLLVLEQSRVEIAVLLNELAYLKYEAPQDTSATAEAISSKRHNVAVAYSLVEKIIKLISNAEENNGNLLDEGTLTKLILQLNETIAVVLEYLEDAKEHGQKKGDDLLASVRIIGSYLAEAPKACKEKVQDLLGYMLSIEGEDEQRPFYAVCFLLPMLCQITMEIEGCAALASCNGLEAVLDCFSKFVGSRAFLVEDNGRIFLACDTIMNLLLKKVKVPIMLDESAIVNLLKALAYWS</sequence>
<reference evidence="2" key="1">
    <citation type="submission" date="2018-05" db="EMBL/GenBank/DDBJ databases">
        <title>Draft genome of Mucuna pruriens seed.</title>
        <authorList>
            <person name="Nnadi N.E."/>
            <person name="Vos R."/>
            <person name="Hasami M.H."/>
            <person name="Devisetty U.K."/>
            <person name="Aguiy J.C."/>
        </authorList>
    </citation>
    <scope>NUCLEOTIDE SEQUENCE [LARGE SCALE GENOMIC DNA]</scope>
    <source>
        <strain evidence="2">JCA_2017</strain>
    </source>
</reference>
<dbReference type="OrthoDB" id="8962942at2759"/>
<dbReference type="InterPro" id="IPR016024">
    <property type="entry name" value="ARM-type_fold"/>
</dbReference>
<name>A0A371IFH0_MUCPR</name>
<evidence type="ECO:0000313" key="2">
    <source>
        <dbReference type="EMBL" id="RDY13801.1"/>
    </source>
</evidence>
<dbReference type="EMBL" id="QJKJ01000197">
    <property type="protein sequence ID" value="RDY13801.1"/>
    <property type="molecule type" value="Genomic_DNA"/>
</dbReference>
<dbReference type="Pfam" id="PF05536">
    <property type="entry name" value="Neurochondrin"/>
    <property type="match status" value="1"/>
</dbReference>
<dbReference type="InterPro" id="IPR008709">
    <property type="entry name" value="Neurochondrin"/>
</dbReference>
<dbReference type="PANTHER" id="PTHR13109:SF7">
    <property type="entry name" value="NEUROCHONDRIN"/>
    <property type="match status" value="1"/>
</dbReference>
<keyword evidence="3" id="KW-1185">Reference proteome</keyword>
<evidence type="ECO:0000313" key="3">
    <source>
        <dbReference type="Proteomes" id="UP000257109"/>
    </source>
</evidence>
<accession>A0A371IFH0</accession>
<dbReference type="SUPFAM" id="SSF48371">
    <property type="entry name" value="ARM repeat"/>
    <property type="match status" value="1"/>
</dbReference>
<dbReference type="AlphaFoldDB" id="A0A371IFH0"/>
<gene>
    <name evidence="2" type="primary">ncdn</name>
    <name evidence="2" type="ORF">CR513_01230</name>
</gene>
<feature type="non-terminal residue" evidence="2">
    <location>
        <position position="632"/>
    </location>
</feature>
<feature type="compositionally biased region" description="Polar residues" evidence="1">
    <location>
        <begin position="19"/>
        <end position="34"/>
    </location>
</feature>
<proteinExistence type="predicted"/>